<feature type="compositionally biased region" description="Gly residues" evidence="2">
    <location>
        <begin position="634"/>
        <end position="644"/>
    </location>
</feature>
<evidence type="ECO:0000256" key="1">
    <source>
        <dbReference type="SAM" id="Coils"/>
    </source>
</evidence>
<dbReference type="EMBL" id="JAECZO010000008">
    <property type="protein sequence ID" value="KAK7200745.1"/>
    <property type="molecule type" value="Genomic_DNA"/>
</dbReference>
<feature type="compositionally biased region" description="Low complexity" evidence="2">
    <location>
        <begin position="566"/>
        <end position="594"/>
    </location>
</feature>
<name>A0AAW0F3L7_9TRYP</name>
<evidence type="ECO:0000313" key="3">
    <source>
        <dbReference type="EMBL" id="KAK7200745.1"/>
    </source>
</evidence>
<keyword evidence="1" id="KW-0175">Coiled coil</keyword>
<sequence>MAAPAADVDPLVALVESWDTFLVPKATEKDASGTSPAAFDLAPHRYYLNDTCEDVPPHCGAGTSDQEGQRSAEVSGAAASLLWLLTLVSRNVELLRAAAHLFLQFNSQYAALVESGTASVNVLRAHHQHQLASLLEVADNHATADMIVDSAVTERVVLQQQAELDAAERRCVAAEQQLEAELQETLWRFLSTSAPDAVAAANRKEQQTLDCADGSSGSGGGNGSYRAEVDVSRFAEVRKSVSAHQRRSDSAVAPYSPVRMVPVRTIRLSNEVGAASAAAAAASPRAPSKRSQDAALQPIVLDVSPVSALRRCLACCSGTQAGAIASSVSSAAEEHLLRLAYTRHSVLLLIGTEAAAMGVLGDCTAPELLLGPGHSCRDRFQPLPNHAVLRVLFTTRLWGANVVLLWNPVQTTAPAAAAAAVAQPVVEDALALAYAWDADMFSVAVLDGVRLPGSGAAGAAGGGGGLLTSAAASGPSAASVSAAFLASQSMSMEVLRQLRNGVTREMLETAGARRPRRWQGTATWMQQGIGSAAAAVSGAHMCPRAVGALYASHAAPPSPEARRPNAASPPRGSPSVVSAGSSSPLSTPASPTAAFRGPPITFNTPLAIRVFLPLGEEYFIRDRADAVRGYGGYGSSGDGGGGQGARANGGAAGTAGTATAPRSADAPRERGGSHDLVQLHLLPTTASEEDEEEEGYRSFRSDEESRFVRGSFSRSTTQAPPSAVMDAVGTGAGGVGDHGVRRPREVMNLESLIQYAFGDFAETI</sequence>
<dbReference type="AlphaFoldDB" id="A0AAW0F3L7"/>
<feature type="coiled-coil region" evidence="1">
    <location>
        <begin position="157"/>
        <end position="184"/>
    </location>
</feature>
<feature type="compositionally biased region" description="Low complexity" evidence="2">
    <location>
        <begin position="645"/>
        <end position="664"/>
    </location>
</feature>
<feature type="region of interest" description="Disordered" evidence="2">
    <location>
        <begin position="554"/>
        <end position="599"/>
    </location>
</feature>
<gene>
    <name evidence="3" type="ORF">NESM_000132600</name>
</gene>
<feature type="region of interest" description="Disordered" evidence="2">
    <location>
        <begin position="200"/>
        <end position="224"/>
    </location>
</feature>
<evidence type="ECO:0000256" key="2">
    <source>
        <dbReference type="SAM" id="MobiDB-lite"/>
    </source>
</evidence>
<reference evidence="3 4" key="1">
    <citation type="journal article" date="2021" name="MBio">
        <title>A New Model Trypanosomatid, Novymonas esmeraldas: Genomic Perception of Its 'Candidatus Pandoraea novymonadis' Endosymbiont.</title>
        <authorList>
            <person name="Zakharova A."/>
            <person name="Saura A."/>
            <person name="Butenko A."/>
            <person name="Podesvova L."/>
            <person name="Warmusova S."/>
            <person name="Kostygov A.Y."/>
            <person name="Nenarokova A."/>
            <person name="Lukes J."/>
            <person name="Opperdoes F.R."/>
            <person name="Yurchenko V."/>
        </authorList>
    </citation>
    <scope>NUCLEOTIDE SEQUENCE [LARGE SCALE GENOMIC DNA]</scope>
    <source>
        <strain evidence="3 4">E262AT.01</strain>
    </source>
</reference>
<feature type="region of interest" description="Disordered" evidence="2">
    <location>
        <begin position="634"/>
        <end position="723"/>
    </location>
</feature>
<proteinExistence type="predicted"/>
<evidence type="ECO:0000313" key="4">
    <source>
        <dbReference type="Proteomes" id="UP001430356"/>
    </source>
</evidence>
<accession>A0AAW0F3L7</accession>
<comment type="caution">
    <text evidence="3">The sequence shown here is derived from an EMBL/GenBank/DDBJ whole genome shotgun (WGS) entry which is preliminary data.</text>
</comment>
<protein>
    <submittedName>
        <fullName evidence="3">Uncharacterized protein</fullName>
    </submittedName>
</protein>
<organism evidence="3 4">
    <name type="scientific">Novymonas esmeraldas</name>
    <dbReference type="NCBI Taxonomy" id="1808958"/>
    <lineage>
        <taxon>Eukaryota</taxon>
        <taxon>Discoba</taxon>
        <taxon>Euglenozoa</taxon>
        <taxon>Kinetoplastea</taxon>
        <taxon>Metakinetoplastina</taxon>
        <taxon>Trypanosomatida</taxon>
        <taxon>Trypanosomatidae</taxon>
        <taxon>Novymonas</taxon>
    </lineage>
</organism>
<dbReference type="Proteomes" id="UP001430356">
    <property type="component" value="Unassembled WGS sequence"/>
</dbReference>
<feature type="compositionally biased region" description="Basic and acidic residues" evidence="2">
    <location>
        <begin position="695"/>
        <end position="707"/>
    </location>
</feature>
<keyword evidence="4" id="KW-1185">Reference proteome</keyword>